<dbReference type="AlphaFoldDB" id="A0A183HTW7"/>
<dbReference type="STRING" id="387005.A0A183HTW7"/>
<sequence>MMTVKLYHQETNTVEGALDIHLDKNGRIYRLNNRPVSCYKIFNCSFPSIL</sequence>
<gene>
    <name evidence="1" type="ORF">OFLC_LOCUS10927</name>
</gene>
<accession>A0A183HTW7</accession>
<evidence type="ECO:0000313" key="3">
    <source>
        <dbReference type="WBParaSite" id="OFLC_0001092901-mRNA-1"/>
    </source>
</evidence>
<evidence type="ECO:0000313" key="1">
    <source>
        <dbReference type="EMBL" id="VDO72455.1"/>
    </source>
</evidence>
<reference evidence="1 2" key="2">
    <citation type="submission" date="2018-11" db="EMBL/GenBank/DDBJ databases">
        <authorList>
            <consortium name="Pathogen Informatics"/>
        </authorList>
    </citation>
    <scope>NUCLEOTIDE SEQUENCE [LARGE SCALE GENOMIC DNA]</scope>
</reference>
<keyword evidence="2" id="KW-1185">Reference proteome</keyword>
<dbReference type="Proteomes" id="UP000267606">
    <property type="component" value="Unassembled WGS sequence"/>
</dbReference>
<dbReference type="EMBL" id="UZAJ01015157">
    <property type="protein sequence ID" value="VDO72455.1"/>
    <property type="molecule type" value="Genomic_DNA"/>
</dbReference>
<name>A0A183HTW7_9BILA</name>
<dbReference type="WBParaSite" id="OFLC_0001092901-mRNA-1">
    <property type="protein sequence ID" value="OFLC_0001092901-mRNA-1"/>
    <property type="gene ID" value="OFLC_0001092901"/>
</dbReference>
<evidence type="ECO:0000313" key="2">
    <source>
        <dbReference type="Proteomes" id="UP000267606"/>
    </source>
</evidence>
<proteinExistence type="predicted"/>
<reference evidence="3" key="1">
    <citation type="submission" date="2016-06" db="UniProtKB">
        <authorList>
            <consortium name="WormBaseParasite"/>
        </authorList>
    </citation>
    <scope>IDENTIFICATION</scope>
</reference>
<organism evidence="3">
    <name type="scientific">Onchocerca flexuosa</name>
    <dbReference type="NCBI Taxonomy" id="387005"/>
    <lineage>
        <taxon>Eukaryota</taxon>
        <taxon>Metazoa</taxon>
        <taxon>Ecdysozoa</taxon>
        <taxon>Nematoda</taxon>
        <taxon>Chromadorea</taxon>
        <taxon>Rhabditida</taxon>
        <taxon>Spirurina</taxon>
        <taxon>Spiruromorpha</taxon>
        <taxon>Filarioidea</taxon>
        <taxon>Onchocercidae</taxon>
        <taxon>Onchocerca</taxon>
    </lineage>
</organism>
<protein>
    <submittedName>
        <fullName evidence="1 3">Uncharacterized protein</fullName>
    </submittedName>
</protein>